<feature type="region of interest" description="Disordered" evidence="1">
    <location>
        <begin position="1"/>
        <end position="35"/>
    </location>
</feature>
<evidence type="ECO:0000256" key="1">
    <source>
        <dbReference type="SAM" id="MobiDB-lite"/>
    </source>
</evidence>
<organism evidence="3 4">
    <name type="scientific">Arthrobotrys musiformis</name>
    <dbReference type="NCBI Taxonomy" id="47236"/>
    <lineage>
        <taxon>Eukaryota</taxon>
        <taxon>Fungi</taxon>
        <taxon>Dikarya</taxon>
        <taxon>Ascomycota</taxon>
        <taxon>Pezizomycotina</taxon>
        <taxon>Orbiliomycetes</taxon>
        <taxon>Orbiliales</taxon>
        <taxon>Orbiliaceae</taxon>
        <taxon>Arthrobotrys</taxon>
    </lineage>
</organism>
<evidence type="ECO:0000256" key="2">
    <source>
        <dbReference type="SAM" id="Phobius"/>
    </source>
</evidence>
<feature type="compositionally biased region" description="Basic and acidic residues" evidence="1">
    <location>
        <begin position="330"/>
        <end position="352"/>
    </location>
</feature>
<dbReference type="AlphaFoldDB" id="A0AAV9W8W8"/>
<protein>
    <submittedName>
        <fullName evidence="3">Uncharacterized protein</fullName>
    </submittedName>
</protein>
<feature type="transmembrane region" description="Helical" evidence="2">
    <location>
        <begin position="59"/>
        <end position="78"/>
    </location>
</feature>
<feature type="compositionally biased region" description="Polar residues" evidence="1">
    <location>
        <begin position="377"/>
        <end position="388"/>
    </location>
</feature>
<feature type="region of interest" description="Disordered" evidence="1">
    <location>
        <begin position="327"/>
        <end position="440"/>
    </location>
</feature>
<keyword evidence="2" id="KW-1133">Transmembrane helix</keyword>
<keyword evidence="4" id="KW-1185">Reference proteome</keyword>
<dbReference type="EMBL" id="JAVHJL010000005">
    <property type="protein sequence ID" value="KAK6503384.1"/>
    <property type="molecule type" value="Genomic_DNA"/>
</dbReference>
<comment type="caution">
    <text evidence="3">The sequence shown here is derived from an EMBL/GenBank/DDBJ whole genome shotgun (WGS) entry which is preliminary data.</text>
</comment>
<gene>
    <name evidence="3" type="ORF">TWF481_008404</name>
</gene>
<accession>A0AAV9W8W8</accession>
<keyword evidence="2" id="KW-0812">Transmembrane</keyword>
<evidence type="ECO:0000313" key="3">
    <source>
        <dbReference type="EMBL" id="KAK6503384.1"/>
    </source>
</evidence>
<name>A0AAV9W8W8_9PEZI</name>
<evidence type="ECO:0000313" key="4">
    <source>
        <dbReference type="Proteomes" id="UP001370758"/>
    </source>
</evidence>
<sequence length="917" mass="101346">MKSKPCDSDASMEGATERDEIPEKSTGANIVSPSNRNPFVPAIPMDLLPAPRRCTPGRMVPLICFGFLLVVAGTYFGVRNYLEGAHSVATAPRVTARDLNEANINAGRYAYQSIHHSQNARPKRPDQVVPLVEIVENGETILARVSHTHPTPIPLRIPRDFESQTSEATTTTSIFHSSYDSKDIEKVVSDINRRDVNPADDLKKGLEKLEKELSDIKKPNLKPGDDLKKGIEKLEKELSDVDKLIVKPPNSLKSDIEKLEAELAAFGKRSQEFETHTDYTSRTVPYSTDSTGLVYYQTSNVPVPHTHSGYTPIAPVINLDCDEDDATGDDCDRGYKTVDRTDIVPRRPKEISDGTPYSGNPAKPESTTSLPFRKSANYVQSSTPTPAAQVQGDIGSKETAAPSTTSRVAKTGQVISANHSGDFGGNDHSGSNAFNASHGDSSYTHNHTHFSVGHDDGDGDVHVPTSNDTIVTISPRYPQTAGSIIADAFFNINRTVTHVSGPTWRQVTTTIPPAPPVPTNKVVGPIVSIFEPATNVTFEVIPMEGDDPEGPYSVYWNPVSTGAPTRADHVSIMSSYRANGGTNPPMPTRYDIVWDHRTNTTWNKTIEGTWDNWVEVYVSITTQYPAPPKTPVTAIPTRPWQDPYDEITNPFFTVEAGPNWVGPTSDAVGTRTHQQTESTVITPTPTNNPTPKERSHEPTQVDIDHHYPVPFFPGGPGKYDVWSEWIGYCGVIKHITQKGEPRIPLKPFGDFTDFGGGYIRSLCFRGIDYYLHIDDESRAASYWLNRLVHNRNISHDGYADALPTWNSYNGTVQDYDDFIRPEWITDCVVLLHHARALTWGNNFLYTARSNFDANGRRYISADRDQVKAPSNCPRIDILLHVEEDRSIDGFLLGDWWVTPGDDQPFYVAPQGSDAPAN</sequence>
<keyword evidence="2" id="KW-0472">Membrane</keyword>
<reference evidence="3 4" key="1">
    <citation type="submission" date="2023-08" db="EMBL/GenBank/DDBJ databases">
        <authorList>
            <person name="Palmer J.M."/>
        </authorList>
    </citation>
    <scope>NUCLEOTIDE SEQUENCE [LARGE SCALE GENOMIC DNA]</scope>
    <source>
        <strain evidence="3 4">TWF481</strain>
    </source>
</reference>
<feature type="compositionally biased region" description="Polar residues" evidence="1">
    <location>
        <begin position="401"/>
        <end position="419"/>
    </location>
</feature>
<feature type="region of interest" description="Disordered" evidence="1">
    <location>
        <begin position="667"/>
        <end position="698"/>
    </location>
</feature>
<feature type="compositionally biased region" description="Polar residues" evidence="1">
    <location>
        <begin position="26"/>
        <end position="35"/>
    </location>
</feature>
<dbReference type="Proteomes" id="UP001370758">
    <property type="component" value="Unassembled WGS sequence"/>
</dbReference>
<feature type="compositionally biased region" description="Polar residues" evidence="1">
    <location>
        <begin position="428"/>
        <end position="440"/>
    </location>
</feature>
<proteinExistence type="predicted"/>
<feature type="compositionally biased region" description="Polar residues" evidence="1">
    <location>
        <begin position="671"/>
        <end position="681"/>
    </location>
</feature>